<organism evidence="2 3">
    <name type="scientific">Leptidea sinapis</name>
    <dbReference type="NCBI Taxonomy" id="189913"/>
    <lineage>
        <taxon>Eukaryota</taxon>
        <taxon>Metazoa</taxon>
        <taxon>Ecdysozoa</taxon>
        <taxon>Arthropoda</taxon>
        <taxon>Hexapoda</taxon>
        <taxon>Insecta</taxon>
        <taxon>Pterygota</taxon>
        <taxon>Neoptera</taxon>
        <taxon>Endopterygota</taxon>
        <taxon>Lepidoptera</taxon>
        <taxon>Glossata</taxon>
        <taxon>Ditrysia</taxon>
        <taxon>Papilionoidea</taxon>
        <taxon>Pieridae</taxon>
        <taxon>Dismorphiinae</taxon>
        <taxon>Leptidea</taxon>
    </lineage>
</organism>
<evidence type="ECO:0000313" key="3">
    <source>
        <dbReference type="Proteomes" id="UP000324832"/>
    </source>
</evidence>
<gene>
    <name evidence="2" type="ORF">LSINAPIS_LOCUS10884</name>
</gene>
<sequence>MLYALDMDSTGREEVLASENIDRLSETLMNLMVSLVLEEDASVGAKDASHPVETEGSAHAPPDVATVRPHLQCSDGEKVILKTCIDLIQQYIQLVEKSHSH</sequence>
<accession>A0A5E4QR68</accession>
<feature type="region of interest" description="Disordered" evidence="1">
    <location>
        <begin position="45"/>
        <end position="65"/>
    </location>
</feature>
<dbReference type="EMBL" id="FZQP02004512">
    <property type="protein sequence ID" value="VVD00191.1"/>
    <property type="molecule type" value="Genomic_DNA"/>
</dbReference>
<feature type="non-terminal residue" evidence="2">
    <location>
        <position position="101"/>
    </location>
</feature>
<keyword evidence="3" id="KW-1185">Reference proteome</keyword>
<evidence type="ECO:0000256" key="1">
    <source>
        <dbReference type="SAM" id="MobiDB-lite"/>
    </source>
</evidence>
<evidence type="ECO:0000313" key="2">
    <source>
        <dbReference type="EMBL" id="VVD00191.1"/>
    </source>
</evidence>
<protein>
    <submittedName>
        <fullName evidence="2">Uncharacterized protein</fullName>
    </submittedName>
</protein>
<name>A0A5E4QR68_9NEOP</name>
<proteinExistence type="predicted"/>
<dbReference type="Proteomes" id="UP000324832">
    <property type="component" value="Unassembled WGS sequence"/>
</dbReference>
<dbReference type="AlphaFoldDB" id="A0A5E4QR68"/>
<reference evidence="2 3" key="1">
    <citation type="submission" date="2017-07" db="EMBL/GenBank/DDBJ databases">
        <authorList>
            <person name="Talla V."/>
            <person name="Backstrom N."/>
        </authorList>
    </citation>
    <scope>NUCLEOTIDE SEQUENCE [LARGE SCALE GENOMIC DNA]</scope>
</reference>